<dbReference type="InterPro" id="IPR007135">
    <property type="entry name" value="Atg3/Atg10"/>
</dbReference>
<dbReference type="Proteomes" id="UP000683925">
    <property type="component" value="Unassembled WGS sequence"/>
</dbReference>
<keyword evidence="7" id="KW-0072">Autophagy</keyword>
<comment type="similarity">
    <text evidence="2">Belongs to the ATG3 family.</text>
</comment>
<dbReference type="GO" id="GO:0000045">
    <property type="term" value="P:autophagosome assembly"/>
    <property type="evidence" value="ECO:0007669"/>
    <property type="project" value="TreeGrafter"/>
</dbReference>
<organism evidence="8 9">
    <name type="scientific">Paramecium octaurelia</name>
    <dbReference type="NCBI Taxonomy" id="43137"/>
    <lineage>
        <taxon>Eukaryota</taxon>
        <taxon>Sar</taxon>
        <taxon>Alveolata</taxon>
        <taxon>Ciliophora</taxon>
        <taxon>Intramacronucleata</taxon>
        <taxon>Oligohymenophorea</taxon>
        <taxon>Peniculida</taxon>
        <taxon>Parameciidae</taxon>
        <taxon>Paramecium</taxon>
    </lineage>
</organism>
<dbReference type="GO" id="GO:0005829">
    <property type="term" value="C:cytosol"/>
    <property type="evidence" value="ECO:0007669"/>
    <property type="project" value="TreeGrafter"/>
</dbReference>
<sequence>MIQNWFKQSLVPTFIAPPKQSVYLTKGMLIPEEFINAGDRLISKRGNWKWCKAINDQNKNKYLPDDKQFLIQENIISYKRIKDLNSQSTFFEQQEGEELTVIRIKISQHNRLHKAKIDITLCTLLMISIISLLDCI</sequence>
<name>A0A8S1W3T3_PAROT</name>
<evidence type="ECO:0000256" key="3">
    <source>
        <dbReference type="ARBA" id="ARBA00022448"/>
    </source>
</evidence>
<dbReference type="GO" id="GO:0015031">
    <property type="term" value="P:protein transport"/>
    <property type="evidence" value="ECO:0007669"/>
    <property type="project" value="UniProtKB-KW"/>
</dbReference>
<gene>
    <name evidence="8" type="ORF">POCTA_138.1.T0840179</name>
</gene>
<dbReference type="GO" id="GO:0061723">
    <property type="term" value="P:glycophagy"/>
    <property type="evidence" value="ECO:0007669"/>
    <property type="project" value="TreeGrafter"/>
</dbReference>
<evidence type="ECO:0000313" key="8">
    <source>
        <dbReference type="EMBL" id="CAD8184998.1"/>
    </source>
</evidence>
<dbReference type="OrthoDB" id="1584384at2759"/>
<evidence type="ECO:0000256" key="6">
    <source>
        <dbReference type="ARBA" id="ARBA00022927"/>
    </source>
</evidence>
<comment type="caution">
    <text evidence="8">The sequence shown here is derived from an EMBL/GenBank/DDBJ whole genome shotgun (WGS) entry which is preliminary data.</text>
</comment>
<evidence type="ECO:0000256" key="7">
    <source>
        <dbReference type="ARBA" id="ARBA00023006"/>
    </source>
</evidence>
<evidence type="ECO:0000313" key="9">
    <source>
        <dbReference type="Proteomes" id="UP000683925"/>
    </source>
</evidence>
<dbReference type="PANTHER" id="PTHR12866:SF2">
    <property type="entry name" value="UBIQUITIN-LIKE-CONJUGATING ENZYME ATG3"/>
    <property type="match status" value="1"/>
</dbReference>
<keyword evidence="5" id="KW-0833">Ubl conjugation pathway</keyword>
<dbReference type="PANTHER" id="PTHR12866">
    <property type="entry name" value="UBIQUITIN-LIKE-CONJUGATING ENZYME ATG3"/>
    <property type="match status" value="1"/>
</dbReference>
<evidence type="ECO:0000256" key="5">
    <source>
        <dbReference type="ARBA" id="ARBA00022786"/>
    </source>
</evidence>
<keyword evidence="3" id="KW-0813">Transport</keyword>
<dbReference type="GO" id="GO:0000422">
    <property type="term" value="P:autophagy of mitochondrion"/>
    <property type="evidence" value="ECO:0007669"/>
    <property type="project" value="TreeGrafter"/>
</dbReference>
<keyword evidence="4" id="KW-0963">Cytoplasm</keyword>
<reference evidence="8" key="1">
    <citation type="submission" date="2021-01" db="EMBL/GenBank/DDBJ databases">
        <authorList>
            <consortium name="Genoscope - CEA"/>
            <person name="William W."/>
        </authorList>
    </citation>
    <scope>NUCLEOTIDE SEQUENCE</scope>
</reference>
<dbReference type="GO" id="GO:0019776">
    <property type="term" value="F:Atg8-family ligase activity"/>
    <property type="evidence" value="ECO:0007669"/>
    <property type="project" value="TreeGrafter"/>
</dbReference>
<dbReference type="Pfam" id="PF03987">
    <property type="entry name" value="Autophagy_act_C"/>
    <property type="match status" value="1"/>
</dbReference>
<evidence type="ECO:0000256" key="2">
    <source>
        <dbReference type="ARBA" id="ARBA00007683"/>
    </source>
</evidence>
<evidence type="ECO:0000256" key="4">
    <source>
        <dbReference type="ARBA" id="ARBA00022490"/>
    </source>
</evidence>
<dbReference type="GO" id="GO:0000407">
    <property type="term" value="C:phagophore assembly site"/>
    <property type="evidence" value="ECO:0007669"/>
    <property type="project" value="TreeGrafter"/>
</dbReference>
<dbReference type="EMBL" id="CAJJDP010000083">
    <property type="protein sequence ID" value="CAD8184998.1"/>
    <property type="molecule type" value="Genomic_DNA"/>
</dbReference>
<dbReference type="GO" id="GO:0044804">
    <property type="term" value="P:nucleophagy"/>
    <property type="evidence" value="ECO:0007669"/>
    <property type="project" value="TreeGrafter"/>
</dbReference>
<accession>A0A8S1W3T3</accession>
<proteinExistence type="inferred from homology"/>
<dbReference type="AlphaFoldDB" id="A0A8S1W3T3"/>
<evidence type="ECO:0000256" key="1">
    <source>
        <dbReference type="ARBA" id="ARBA00004496"/>
    </source>
</evidence>
<comment type="subcellular location">
    <subcellularLocation>
        <location evidence="1">Cytoplasm</location>
    </subcellularLocation>
</comment>
<keyword evidence="9" id="KW-1185">Reference proteome</keyword>
<protein>
    <submittedName>
        <fullName evidence="8">Uncharacterized protein</fullName>
    </submittedName>
</protein>
<keyword evidence="6" id="KW-0653">Protein transport</keyword>